<dbReference type="SFLD" id="SFLDG01123">
    <property type="entry name" value="methyltransferase_(Class_B)"/>
    <property type="match status" value="1"/>
</dbReference>
<dbReference type="PANTHER" id="PTHR43409">
    <property type="entry name" value="ANAEROBIC MAGNESIUM-PROTOPORPHYRIN IX MONOMETHYL ESTER CYCLASE-RELATED"/>
    <property type="match status" value="1"/>
</dbReference>
<dbReference type="InterPro" id="IPR034466">
    <property type="entry name" value="Methyltransferase_Class_B"/>
</dbReference>
<dbReference type="CDD" id="cd01335">
    <property type="entry name" value="Radical_SAM"/>
    <property type="match status" value="1"/>
</dbReference>
<name>A0A7X5KPP7_9FIRM</name>
<dbReference type="SUPFAM" id="SSF102114">
    <property type="entry name" value="Radical SAM enzymes"/>
    <property type="match status" value="1"/>
</dbReference>
<keyword evidence="6" id="KW-0408">Iron</keyword>
<proteinExistence type="predicted"/>
<comment type="cofactor">
    <cofactor evidence="1">
        <name>[4Fe-4S] cluster</name>
        <dbReference type="ChEBI" id="CHEBI:49883"/>
    </cofactor>
</comment>
<keyword evidence="5" id="KW-0479">Metal-binding</keyword>
<evidence type="ECO:0000256" key="3">
    <source>
        <dbReference type="ARBA" id="ARBA00022679"/>
    </source>
</evidence>
<organism evidence="10 11">
    <name type="scientific">Anaerotalea alkaliphila</name>
    <dbReference type="NCBI Taxonomy" id="2662126"/>
    <lineage>
        <taxon>Bacteria</taxon>
        <taxon>Bacillati</taxon>
        <taxon>Bacillota</taxon>
        <taxon>Clostridia</taxon>
        <taxon>Eubacteriales</taxon>
        <taxon>Anaerotalea</taxon>
    </lineage>
</organism>
<gene>
    <name evidence="10" type="ORF">GXN74_12550</name>
</gene>
<dbReference type="SFLD" id="SFLDG01082">
    <property type="entry name" value="B12-binding_domain_containing"/>
    <property type="match status" value="1"/>
</dbReference>
<evidence type="ECO:0000259" key="8">
    <source>
        <dbReference type="PROSITE" id="PS51332"/>
    </source>
</evidence>
<keyword evidence="3" id="KW-0808">Transferase</keyword>
<evidence type="ECO:0000259" key="9">
    <source>
        <dbReference type="PROSITE" id="PS51918"/>
    </source>
</evidence>
<dbReference type="GO" id="GO:0046872">
    <property type="term" value="F:metal ion binding"/>
    <property type="evidence" value="ECO:0007669"/>
    <property type="project" value="UniProtKB-KW"/>
</dbReference>
<sequence length="441" mass="49447">MKVTFILPAIGKKPGEPYIGSWKMEPLTVGVLSALTPPDWERELFDDRVEQVDYQTKTDLVAIPVETYTAKRSYAIAARFRERGIPVVLGGYHPTLFPEEAALYGDCVLVGNAEGVWEELLADLGRGRLAPRYEGPRGGSFAAPDRSIYAGKKYLPISLVETGRGCGHRCEFCAIAGYYGCRYHPRDPEAVLGDLEKSPHKYHFLVDDNLVADVGHAKGLFDRMAPLGIKWAGQGTLSMARDKDLLKRMKRSGCELILVGFESLEAESLRQMGKSQAGADRDLLVERIHDAGIGIYATFVFGYDGDTGDTFARTLEFARRHKFHTAAFNHLLPFPGTPLYDRLEAEGRLLWDRWWLEEDYHYGQAAFLPKRMSPEELARRCRESRKAFASLPTVFDRGLAAMGRSSPPLWALFWAMNLRLGREVDEKMDVPLGRNLDAGPK</sequence>
<dbReference type="SMART" id="SM00729">
    <property type="entry name" value="Elp3"/>
    <property type="match status" value="1"/>
</dbReference>
<dbReference type="Gene3D" id="3.80.30.20">
    <property type="entry name" value="tm_1862 like domain"/>
    <property type="match status" value="1"/>
</dbReference>
<dbReference type="GO" id="GO:0003824">
    <property type="term" value="F:catalytic activity"/>
    <property type="evidence" value="ECO:0007669"/>
    <property type="project" value="InterPro"/>
</dbReference>
<evidence type="ECO:0000256" key="5">
    <source>
        <dbReference type="ARBA" id="ARBA00022723"/>
    </source>
</evidence>
<dbReference type="InterPro" id="IPR023404">
    <property type="entry name" value="rSAM_horseshoe"/>
</dbReference>
<accession>A0A7X5KPP7</accession>
<dbReference type="GO" id="GO:0031419">
    <property type="term" value="F:cobalamin binding"/>
    <property type="evidence" value="ECO:0007669"/>
    <property type="project" value="InterPro"/>
</dbReference>
<dbReference type="Gene3D" id="3.40.50.280">
    <property type="entry name" value="Cobalamin-binding domain"/>
    <property type="match status" value="1"/>
</dbReference>
<feature type="domain" description="B12-binding" evidence="8">
    <location>
        <begin position="1"/>
        <end position="131"/>
    </location>
</feature>
<keyword evidence="7" id="KW-0411">Iron-sulfur</keyword>
<evidence type="ECO:0000256" key="2">
    <source>
        <dbReference type="ARBA" id="ARBA00022603"/>
    </source>
</evidence>
<dbReference type="InterPro" id="IPR006158">
    <property type="entry name" value="Cobalamin-bd"/>
</dbReference>
<evidence type="ECO:0000256" key="4">
    <source>
        <dbReference type="ARBA" id="ARBA00022691"/>
    </source>
</evidence>
<dbReference type="SFLD" id="SFLDS00029">
    <property type="entry name" value="Radical_SAM"/>
    <property type="match status" value="1"/>
</dbReference>
<dbReference type="InterPro" id="IPR006638">
    <property type="entry name" value="Elp3/MiaA/NifB-like_rSAM"/>
</dbReference>
<dbReference type="Pfam" id="PF04055">
    <property type="entry name" value="Radical_SAM"/>
    <property type="match status" value="1"/>
</dbReference>
<evidence type="ECO:0000313" key="11">
    <source>
        <dbReference type="Proteomes" id="UP000461585"/>
    </source>
</evidence>
<dbReference type="PANTHER" id="PTHR43409:SF7">
    <property type="entry name" value="BLL1977 PROTEIN"/>
    <property type="match status" value="1"/>
</dbReference>
<dbReference type="InterPro" id="IPR058240">
    <property type="entry name" value="rSAM_sf"/>
</dbReference>
<evidence type="ECO:0000256" key="7">
    <source>
        <dbReference type="ARBA" id="ARBA00023014"/>
    </source>
</evidence>
<dbReference type="GO" id="GO:0005829">
    <property type="term" value="C:cytosol"/>
    <property type="evidence" value="ECO:0007669"/>
    <property type="project" value="TreeGrafter"/>
</dbReference>
<dbReference type="PROSITE" id="PS51918">
    <property type="entry name" value="RADICAL_SAM"/>
    <property type="match status" value="1"/>
</dbReference>
<feature type="domain" description="Radical SAM core" evidence="9">
    <location>
        <begin position="152"/>
        <end position="375"/>
    </location>
</feature>
<keyword evidence="2" id="KW-0489">Methyltransferase</keyword>
<protein>
    <submittedName>
        <fullName evidence="10">B12-binding domain-containing radical SAM protein</fullName>
    </submittedName>
</protein>
<evidence type="ECO:0000256" key="6">
    <source>
        <dbReference type="ARBA" id="ARBA00023004"/>
    </source>
</evidence>
<dbReference type="Proteomes" id="UP000461585">
    <property type="component" value="Unassembled WGS sequence"/>
</dbReference>
<keyword evidence="11" id="KW-1185">Reference proteome</keyword>
<dbReference type="PROSITE" id="PS51332">
    <property type="entry name" value="B12_BINDING"/>
    <property type="match status" value="1"/>
</dbReference>
<evidence type="ECO:0000256" key="1">
    <source>
        <dbReference type="ARBA" id="ARBA00001966"/>
    </source>
</evidence>
<dbReference type="GO" id="GO:0051539">
    <property type="term" value="F:4 iron, 4 sulfur cluster binding"/>
    <property type="evidence" value="ECO:0007669"/>
    <property type="project" value="UniProtKB-KW"/>
</dbReference>
<reference evidence="10 11" key="1">
    <citation type="submission" date="2020-01" db="EMBL/GenBank/DDBJ databases">
        <title>Anaeroalcalibacter tamaniensis gen. nov., sp. nov., moderately halophilic strictly anaerobic fermenter bacterium from mud volcano of Taman peninsula.</title>
        <authorList>
            <person name="Frolova A."/>
            <person name="Merkel A.Y."/>
            <person name="Slobodkin A.I."/>
        </authorList>
    </citation>
    <scope>NUCLEOTIDE SEQUENCE [LARGE SCALE GENOMIC DNA]</scope>
    <source>
        <strain evidence="10 11">F-3ap</strain>
    </source>
</reference>
<dbReference type="AlphaFoldDB" id="A0A7X5KPP7"/>
<dbReference type="InterPro" id="IPR007197">
    <property type="entry name" value="rSAM"/>
</dbReference>
<dbReference type="InterPro" id="IPR051198">
    <property type="entry name" value="BchE-like"/>
</dbReference>
<dbReference type="RefSeq" id="WP_162371289.1">
    <property type="nucleotide sequence ID" value="NZ_JAAEEH010000045.1"/>
</dbReference>
<keyword evidence="4" id="KW-0949">S-adenosyl-L-methionine</keyword>
<evidence type="ECO:0000313" key="10">
    <source>
        <dbReference type="EMBL" id="NDL68567.1"/>
    </source>
</evidence>
<comment type="caution">
    <text evidence="10">The sequence shown here is derived from an EMBL/GenBank/DDBJ whole genome shotgun (WGS) entry which is preliminary data.</text>
</comment>
<dbReference type="EMBL" id="JAAEEH010000045">
    <property type="protein sequence ID" value="NDL68567.1"/>
    <property type="molecule type" value="Genomic_DNA"/>
</dbReference>